<protein>
    <submittedName>
        <fullName evidence="1">22630_t:CDS:1</fullName>
    </submittedName>
</protein>
<dbReference type="AlphaFoldDB" id="A0A9N9P361"/>
<gene>
    <name evidence="1" type="ORF">CPELLU_LOCUS16678</name>
</gene>
<dbReference type="Proteomes" id="UP000789759">
    <property type="component" value="Unassembled WGS sequence"/>
</dbReference>
<accession>A0A9N9P361</accession>
<organism evidence="1 2">
    <name type="scientific">Cetraspora pellucida</name>
    <dbReference type="NCBI Taxonomy" id="1433469"/>
    <lineage>
        <taxon>Eukaryota</taxon>
        <taxon>Fungi</taxon>
        <taxon>Fungi incertae sedis</taxon>
        <taxon>Mucoromycota</taxon>
        <taxon>Glomeromycotina</taxon>
        <taxon>Glomeromycetes</taxon>
        <taxon>Diversisporales</taxon>
        <taxon>Gigasporaceae</taxon>
        <taxon>Cetraspora</taxon>
    </lineage>
</organism>
<comment type="caution">
    <text evidence="1">The sequence shown here is derived from an EMBL/GenBank/DDBJ whole genome shotgun (WGS) entry which is preliminary data.</text>
</comment>
<sequence length="111" mass="12694">MSDTKSIEIISLFNNNTNNAKDIKNMNYLADIIEKNMDTSSFQVTSIISNAENNVSRLFIGKKTIKLGIIVTSFLNDAAQTSNWLDTQKEKDPRWVVARDWDKDNTLTYLM</sequence>
<dbReference type="EMBL" id="CAJVQA010025410">
    <property type="protein sequence ID" value="CAG8785886.1"/>
    <property type="molecule type" value="Genomic_DNA"/>
</dbReference>
<name>A0A9N9P361_9GLOM</name>
<evidence type="ECO:0000313" key="2">
    <source>
        <dbReference type="Proteomes" id="UP000789759"/>
    </source>
</evidence>
<evidence type="ECO:0000313" key="1">
    <source>
        <dbReference type="EMBL" id="CAG8785886.1"/>
    </source>
</evidence>
<keyword evidence="2" id="KW-1185">Reference proteome</keyword>
<proteinExistence type="predicted"/>
<reference evidence="1" key="1">
    <citation type="submission" date="2021-06" db="EMBL/GenBank/DDBJ databases">
        <authorList>
            <person name="Kallberg Y."/>
            <person name="Tangrot J."/>
            <person name="Rosling A."/>
        </authorList>
    </citation>
    <scope>NUCLEOTIDE SEQUENCE</scope>
    <source>
        <strain evidence="1">FL966</strain>
    </source>
</reference>